<keyword evidence="2" id="KW-1185">Reference proteome</keyword>
<evidence type="ECO:0000313" key="1">
    <source>
        <dbReference type="EMBL" id="GKV38410.1"/>
    </source>
</evidence>
<accession>A0AAV5LLZ9</accession>
<dbReference type="Proteomes" id="UP001054252">
    <property type="component" value="Unassembled WGS sequence"/>
</dbReference>
<reference evidence="1 2" key="1">
    <citation type="journal article" date="2021" name="Commun. Biol.">
        <title>The genome of Shorea leprosula (Dipterocarpaceae) highlights the ecological relevance of drought in aseasonal tropical rainforests.</title>
        <authorList>
            <person name="Ng K.K.S."/>
            <person name="Kobayashi M.J."/>
            <person name="Fawcett J.A."/>
            <person name="Hatakeyama M."/>
            <person name="Paape T."/>
            <person name="Ng C.H."/>
            <person name="Ang C.C."/>
            <person name="Tnah L.H."/>
            <person name="Lee C.T."/>
            <person name="Nishiyama T."/>
            <person name="Sese J."/>
            <person name="O'Brien M.J."/>
            <person name="Copetti D."/>
            <person name="Mohd Noor M.I."/>
            <person name="Ong R.C."/>
            <person name="Putra M."/>
            <person name="Sireger I.Z."/>
            <person name="Indrioko S."/>
            <person name="Kosugi Y."/>
            <person name="Izuno A."/>
            <person name="Isagi Y."/>
            <person name="Lee S.L."/>
            <person name="Shimizu K.K."/>
        </authorList>
    </citation>
    <scope>NUCLEOTIDE SEQUENCE [LARGE SCALE GENOMIC DNA]</scope>
    <source>
        <strain evidence="1">214</strain>
    </source>
</reference>
<name>A0AAV5LLZ9_9ROSI</name>
<proteinExistence type="predicted"/>
<gene>
    <name evidence="1" type="ORF">SLEP1_g46324</name>
</gene>
<sequence length="53" mass="6876">MAEMWRRRRERALTHSRIGESLIGVWKRWIAGREREIGRWKWRLRLRLRWCWE</sequence>
<comment type="caution">
    <text evidence="1">The sequence shown here is derived from an EMBL/GenBank/DDBJ whole genome shotgun (WGS) entry which is preliminary data.</text>
</comment>
<dbReference type="EMBL" id="BPVZ01000128">
    <property type="protein sequence ID" value="GKV38410.1"/>
    <property type="molecule type" value="Genomic_DNA"/>
</dbReference>
<organism evidence="1 2">
    <name type="scientific">Rubroshorea leprosula</name>
    <dbReference type="NCBI Taxonomy" id="152421"/>
    <lineage>
        <taxon>Eukaryota</taxon>
        <taxon>Viridiplantae</taxon>
        <taxon>Streptophyta</taxon>
        <taxon>Embryophyta</taxon>
        <taxon>Tracheophyta</taxon>
        <taxon>Spermatophyta</taxon>
        <taxon>Magnoliopsida</taxon>
        <taxon>eudicotyledons</taxon>
        <taxon>Gunneridae</taxon>
        <taxon>Pentapetalae</taxon>
        <taxon>rosids</taxon>
        <taxon>malvids</taxon>
        <taxon>Malvales</taxon>
        <taxon>Dipterocarpaceae</taxon>
        <taxon>Rubroshorea</taxon>
    </lineage>
</organism>
<evidence type="ECO:0000313" key="2">
    <source>
        <dbReference type="Proteomes" id="UP001054252"/>
    </source>
</evidence>
<protein>
    <submittedName>
        <fullName evidence="1">Uncharacterized protein</fullName>
    </submittedName>
</protein>
<dbReference type="AlphaFoldDB" id="A0AAV5LLZ9"/>